<reference evidence="1" key="1">
    <citation type="submission" date="2020-03" db="EMBL/GenBank/DDBJ databases">
        <title>A high-quality chromosome-level genome assembly of a woody plant with both climbing and erect habits, Rhamnella rubrinervis.</title>
        <authorList>
            <person name="Lu Z."/>
            <person name="Yang Y."/>
            <person name="Zhu X."/>
            <person name="Sun Y."/>
        </authorList>
    </citation>
    <scope>NUCLEOTIDE SEQUENCE</scope>
    <source>
        <strain evidence="1">BYM</strain>
        <tissue evidence="1">Leaf</tissue>
    </source>
</reference>
<dbReference type="Proteomes" id="UP000796880">
    <property type="component" value="Unassembled WGS sequence"/>
</dbReference>
<name>A0A8K0HQJ6_9ROSA</name>
<evidence type="ECO:0000313" key="1">
    <source>
        <dbReference type="EMBL" id="KAF3456564.1"/>
    </source>
</evidence>
<evidence type="ECO:0000313" key="2">
    <source>
        <dbReference type="Proteomes" id="UP000796880"/>
    </source>
</evidence>
<proteinExistence type="predicted"/>
<organism evidence="1 2">
    <name type="scientific">Rhamnella rubrinervis</name>
    <dbReference type="NCBI Taxonomy" id="2594499"/>
    <lineage>
        <taxon>Eukaryota</taxon>
        <taxon>Viridiplantae</taxon>
        <taxon>Streptophyta</taxon>
        <taxon>Embryophyta</taxon>
        <taxon>Tracheophyta</taxon>
        <taxon>Spermatophyta</taxon>
        <taxon>Magnoliopsida</taxon>
        <taxon>eudicotyledons</taxon>
        <taxon>Gunneridae</taxon>
        <taxon>Pentapetalae</taxon>
        <taxon>rosids</taxon>
        <taxon>fabids</taxon>
        <taxon>Rosales</taxon>
        <taxon>Rhamnaceae</taxon>
        <taxon>rhamnoid group</taxon>
        <taxon>Rhamneae</taxon>
        <taxon>Rhamnella</taxon>
    </lineage>
</organism>
<gene>
    <name evidence="1" type="ORF">FNV43_RR01218</name>
</gene>
<dbReference type="AlphaFoldDB" id="A0A8K0HQJ6"/>
<sequence length="357" mass="40390">MPGSINRVKWLRDGDSDLKFFHSLLGLHESYMLCSIEIDIWIEATVESYHGLLRSLFSADEGPPAFLQQMGSFRDLSNLTGVLMLSSPLTLLSCGLSTWTNPISILVLVSLTSVEPRFWRTLVSKLGHFLSFISGYPLKPLSVFYTYADQILEQLAYVERRALSWRSVMFGNLNPLHYVMLDRPHRGGCILPLRGDLDQGFTRYVWKTFIPRLVRSYAASPVDSLDGVLIRRVSPWPQNEFVGMEASLKLESSIYGLRSYSSRLSVIWLPEEIWLKDYLDGAVTVADGGSVGTVTLGIHQRVSLEIWWDHLHGFGVTYVINLLMRRGGKYGYGSLSKMRFQLRVDGGGSSRFLYPAF</sequence>
<dbReference type="EMBL" id="VOIH02000001">
    <property type="protein sequence ID" value="KAF3456564.1"/>
    <property type="molecule type" value="Genomic_DNA"/>
</dbReference>
<keyword evidence="2" id="KW-1185">Reference proteome</keyword>
<accession>A0A8K0HQJ6</accession>
<protein>
    <submittedName>
        <fullName evidence="1">Uncharacterized protein</fullName>
    </submittedName>
</protein>
<comment type="caution">
    <text evidence="1">The sequence shown here is derived from an EMBL/GenBank/DDBJ whole genome shotgun (WGS) entry which is preliminary data.</text>
</comment>